<evidence type="ECO:0000313" key="1">
    <source>
        <dbReference type="EMBL" id="KTS97643.1"/>
    </source>
</evidence>
<gene>
    <name evidence="1" type="ORF">RSA13_11130</name>
</gene>
<sequence>MLVWPLPEEIAESQFEALFGTGRASDIHKRKPEAWLRYIILHIKDWLVNLVRDLLPREVDFKSPRASTGAGCYT</sequence>
<name>A0AB34VF69_9GAMM</name>
<organism evidence="1 2">
    <name type="scientific">Pantoea stewartii</name>
    <dbReference type="NCBI Taxonomy" id="66269"/>
    <lineage>
        <taxon>Bacteria</taxon>
        <taxon>Pseudomonadati</taxon>
        <taxon>Pseudomonadota</taxon>
        <taxon>Gammaproteobacteria</taxon>
        <taxon>Enterobacterales</taxon>
        <taxon>Erwiniaceae</taxon>
        <taxon>Pantoea</taxon>
    </lineage>
</organism>
<dbReference type="AlphaFoldDB" id="A0AB34VF69"/>
<evidence type="ECO:0008006" key="3">
    <source>
        <dbReference type="Google" id="ProtNLM"/>
    </source>
</evidence>
<protein>
    <recommendedName>
        <fullName evidence="3">Transposase</fullName>
    </recommendedName>
</protein>
<comment type="caution">
    <text evidence="1">The sequence shown here is derived from an EMBL/GenBank/DDBJ whole genome shotgun (WGS) entry which is preliminary data.</text>
</comment>
<proteinExistence type="predicted"/>
<evidence type="ECO:0000313" key="2">
    <source>
        <dbReference type="Proteomes" id="UP000072520"/>
    </source>
</evidence>
<dbReference type="EMBL" id="LDSI01000014">
    <property type="protein sequence ID" value="KTS97643.1"/>
    <property type="molecule type" value="Genomic_DNA"/>
</dbReference>
<dbReference type="Proteomes" id="UP000072520">
    <property type="component" value="Unassembled WGS sequence"/>
</dbReference>
<accession>A0AB34VF69</accession>
<reference evidence="1 2" key="1">
    <citation type="journal article" date="2016" name="Front. Microbiol.">
        <title>Genomic Resource of Rice Seed Associated Bacteria.</title>
        <authorList>
            <person name="Midha S."/>
            <person name="Bansal K."/>
            <person name="Sharma S."/>
            <person name="Kumar N."/>
            <person name="Patil P.P."/>
            <person name="Chaudhry V."/>
            <person name="Patil P.B."/>
        </authorList>
    </citation>
    <scope>NUCLEOTIDE SEQUENCE [LARGE SCALE GENOMIC DNA]</scope>
    <source>
        <strain evidence="1 2">RSA13</strain>
    </source>
</reference>